<name>A0A849AQQ1_9MICO</name>
<evidence type="ECO:0000256" key="1">
    <source>
        <dbReference type="ARBA" id="ARBA00022553"/>
    </source>
</evidence>
<dbReference type="GO" id="GO:0110001">
    <property type="term" value="C:toxin-antitoxin complex"/>
    <property type="evidence" value="ECO:0007669"/>
    <property type="project" value="InterPro"/>
</dbReference>
<dbReference type="PANTHER" id="PTHR34139">
    <property type="entry name" value="UPF0331 PROTEIN MJ0127"/>
    <property type="match status" value="1"/>
</dbReference>
<evidence type="ECO:0000313" key="7">
    <source>
        <dbReference type="Proteomes" id="UP000557772"/>
    </source>
</evidence>
<accession>A0A849AQQ1</accession>
<comment type="caution">
    <text evidence="6">The sequence shown here is derived from an EMBL/GenBank/DDBJ whole genome shotgun (WGS) entry which is preliminary data.</text>
</comment>
<dbReference type="AlphaFoldDB" id="A0A849AQQ1"/>
<evidence type="ECO:0000313" key="6">
    <source>
        <dbReference type="EMBL" id="NNG39102.1"/>
    </source>
</evidence>
<evidence type="ECO:0000256" key="4">
    <source>
        <dbReference type="ARBA" id="ARBA00022741"/>
    </source>
</evidence>
<evidence type="ECO:0000256" key="2">
    <source>
        <dbReference type="ARBA" id="ARBA00022649"/>
    </source>
</evidence>
<gene>
    <name evidence="6" type="ORF">HJ588_07415</name>
</gene>
<evidence type="ECO:0000256" key="5">
    <source>
        <dbReference type="ARBA" id="ARBA00022801"/>
    </source>
</evidence>
<dbReference type="RefSeq" id="WP_171153573.1">
    <property type="nucleotide sequence ID" value="NZ_JABENB010000001.1"/>
</dbReference>
<evidence type="ECO:0000256" key="3">
    <source>
        <dbReference type="ARBA" id="ARBA00022722"/>
    </source>
</evidence>
<keyword evidence="7" id="KW-1185">Reference proteome</keyword>
<sequence>MTPRDAAALREIARLCDVGAGLVARGHEWYVGDPDNVPGLAAESLIIKIGENVARLGADTTDRHPEVPWSRMKRMRDRLAHHYEGTDYGAVWATLVGDLPTIKRYIESLDHLE</sequence>
<dbReference type="Pfam" id="PF01934">
    <property type="entry name" value="HepT-like"/>
    <property type="match status" value="1"/>
</dbReference>
<keyword evidence="3" id="KW-0540">Nuclease</keyword>
<proteinExistence type="predicted"/>
<keyword evidence="5" id="KW-0378">Hydrolase</keyword>
<dbReference type="GO" id="GO:0004540">
    <property type="term" value="F:RNA nuclease activity"/>
    <property type="evidence" value="ECO:0007669"/>
    <property type="project" value="InterPro"/>
</dbReference>
<dbReference type="GO" id="GO:0016787">
    <property type="term" value="F:hydrolase activity"/>
    <property type="evidence" value="ECO:0007669"/>
    <property type="project" value="UniProtKB-KW"/>
</dbReference>
<dbReference type="Proteomes" id="UP000557772">
    <property type="component" value="Unassembled WGS sequence"/>
</dbReference>
<dbReference type="EMBL" id="JABENB010000001">
    <property type="protein sequence ID" value="NNG39102.1"/>
    <property type="molecule type" value="Genomic_DNA"/>
</dbReference>
<dbReference type="InterPro" id="IPR051813">
    <property type="entry name" value="HepT_RNase_toxin"/>
</dbReference>
<dbReference type="InterPro" id="IPR008201">
    <property type="entry name" value="HepT-like"/>
</dbReference>
<protein>
    <submittedName>
        <fullName evidence="6">DUF86 domain-containing protein</fullName>
    </submittedName>
</protein>
<reference evidence="6 7" key="1">
    <citation type="submission" date="2020-05" db="EMBL/GenBank/DDBJ databases">
        <title>Flexivirga sp. ID2601S isolated from air conditioner.</title>
        <authorList>
            <person name="Kim D.H."/>
        </authorList>
    </citation>
    <scope>NUCLEOTIDE SEQUENCE [LARGE SCALE GENOMIC DNA]</scope>
    <source>
        <strain evidence="6 7">ID2601S</strain>
    </source>
</reference>
<keyword evidence="1" id="KW-0597">Phosphoprotein</keyword>
<keyword evidence="2" id="KW-1277">Toxin-antitoxin system</keyword>
<organism evidence="6 7">
    <name type="scientific">Flexivirga aerilata</name>
    <dbReference type="NCBI Taxonomy" id="1656889"/>
    <lineage>
        <taxon>Bacteria</taxon>
        <taxon>Bacillati</taxon>
        <taxon>Actinomycetota</taxon>
        <taxon>Actinomycetes</taxon>
        <taxon>Micrococcales</taxon>
        <taxon>Dermacoccaceae</taxon>
        <taxon>Flexivirga</taxon>
    </lineage>
</organism>
<keyword evidence="4" id="KW-0547">Nucleotide-binding</keyword>
<dbReference type="PANTHER" id="PTHR34139:SF1">
    <property type="entry name" value="RNASE MJ1380-RELATED"/>
    <property type="match status" value="1"/>
</dbReference>
<dbReference type="GO" id="GO:0000166">
    <property type="term" value="F:nucleotide binding"/>
    <property type="evidence" value="ECO:0007669"/>
    <property type="project" value="UniProtKB-KW"/>
</dbReference>